<proteinExistence type="predicted"/>
<feature type="region of interest" description="Disordered" evidence="1">
    <location>
        <begin position="331"/>
        <end position="392"/>
    </location>
</feature>
<feature type="region of interest" description="Disordered" evidence="1">
    <location>
        <begin position="249"/>
        <end position="306"/>
    </location>
</feature>
<feature type="region of interest" description="Disordered" evidence="1">
    <location>
        <begin position="179"/>
        <end position="225"/>
    </location>
</feature>
<protein>
    <submittedName>
        <fullName evidence="2">Uncharacterized protein</fullName>
    </submittedName>
</protein>
<feature type="compositionally biased region" description="Gly residues" evidence="1">
    <location>
        <begin position="331"/>
        <end position="351"/>
    </location>
</feature>
<organism evidence="2 3">
    <name type="scientific">Stappia albiluteola</name>
    <dbReference type="NCBI Taxonomy" id="2758565"/>
    <lineage>
        <taxon>Bacteria</taxon>
        <taxon>Pseudomonadati</taxon>
        <taxon>Pseudomonadota</taxon>
        <taxon>Alphaproteobacteria</taxon>
        <taxon>Hyphomicrobiales</taxon>
        <taxon>Stappiaceae</taxon>
        <taxon>Stappia</taxon>
    </lineage>
</organism>
<dbReference type="AlphaFoldDB" id="A0A839AHY7"/>
<dbReference type="RefSeq" id="WP_182168279.1">
    <property type="nucleotide sequence ID" value="NZ_JACFXV010000067.1"/>
</dbReference>
<feature type="compositionally biased region" description="Gly residues" evidence="1">
    <location>
        <begin position="250"/>
        <end position="305"/>
    </location>
</feature>
<evidence type="ECO:0000313" key="3">
    <source>
        <dbReference type="Proteomes" id="UP000541109"/>
    </source>
</evidence>
<evidence type="ECO:0000256" key="1">
    <source>
        <dbReference type="SAM" id="MobiDB-lite"/>
    </source>
</evidence>
<name>A0A839AHY7_9HYPH</name>
<evidence type="ECO:0000313" key="2">
    <source>
        <dbReference type="EMBL" id="MBA5779460.1"/>
    </source>
</evidence>
<comment type="caution">
    <text evidence="2">The sequence shown here is derived from an EMBL/GenBank/DDBJ whole genome shotgun (WGS) entry which is preliminary data.</text>
</comment>
<gene>
    <name evidence="2" type="ORF">H2509_20200</name>
</gene>
<accession>A0A839AHY7</accession>
<reference evidence="2 3" key="1">
    <citation type="submission" date="2020-07" db="EMBL/GenBank/DDBJ databases">
        <title>Stappia sp., F7233, whole genome shotgun sequencing project.</title>
        <authorList>
            <person name="Jiang S."/>
            <person name="Liu Z.W."/>
            <person name="Du Z.J."/>
        </authorList>
    </citation>
    <scope>NUCLEOTIDE SEQUENCE [LARGE SCALE GENOMIC DNA]</scope>
    <source>
        <strain evidence="2 3">F7233</strain>
    </source>
</reference>
<keyword evidence="3" id="KW-1185">Reference proteome</keyword>
<dbReference type="Proteomes" id="UP000541109">
    <property type="component" value="Unassembled WGS sequence"/>
</dbReference>
<sequence>MDIYEKAGLLRLDVEKLRKGHRVSGRVSVDGIDVFRKIFGSGLTDEQRKAFSANTPADEHMGSLMAGLMDHVFGTGDLTDELKSYAGKLFPVEVDLVAETTHTISADVKVGPKAAPYAILTDTLIIDGGSLTVETTALTVQAKTLLIKAGSPKVSYHIGIMGSTGEPVSVAGPGQPYKDAAKAGHNASAPTPGICTGASNGGAGDPGLKGHTGDPGNPGNDGGASLPANITIAAFDASSTAPLVVATQSGAGGKGGKGGKGGTGQTGGAGGHGCDSGCEGTDGGHGGQAGEGGDGGPGGPGGSGVPGHAIAIAFPLASKAMLQIVSTTALRGGGGDGGDPGSAGTPGGGGKGGKHKSDGRTGGGNKDGQQGKAGSKGQSDGAPGSISYNWTS</sequence>
<dbReference type="EMBL" id="JACFXV010000067">
    <property type="protein sequence ID" value="MBA5779460.1"/>
    <property type="molecule type" value="Genomic_DNA"/>
</dbReference>
<feature type="compositionally biased region" description="Low complexity" evidence="1">
    <location>
        <begin position="367"/>
        <end position="382"/>
    </location>
</feature>